<accession>A0A821LNN0</accession>
<dbReference type="Proteomes" id="UP000663880">
    <property type="component" value="Unassembled WGS sequence"/>
</dbReference>
<dbReference type="OrthoDB" id="7476691at2759"/>
<comment type="caution">
    <text evidence="1">The sequence shown here is derived from an EMBL/GenBank/DDBJ whole genome shotgun (WGS) entry which is preliminary data.</text>
</comment>
<dbReference type="EMBL" id="CAJOBZ010000001">
    <property type="protein sequence ID" value="CAF4753261.1"/>
    <property type="molecule type" value="Genomic_DNA"/>
</dbReference>
<gene>
    <name evidence="1" type="ORF">PMACD_LOCUS831</name>
</gene>
<dbReference type="AlphaFoldDB" id="A0A821LNN0"/>
<keyword evidence="2" id="KW-1185">Reference proteome</keyword>
<organism evidence="1 2">
    <name type="scientific">Pieris macdunnoughi</name>
    <dbReference type="NCBI Taxonomy" id="345717"/>
    <lineage>
        <taxon>Eukaryota</taxon>
        <taxon>Metazoa</taxon>
        <taxon>Ecdysozoa</taxon>
        <taxon>Arthropoda</taxon>
        <taxon>Hexapoda</taxon>
        <taxon>Insecta</taxon>
        <taxon>Pterygota</taxon>
        <taxon>Neoptera</taxon>
        <taxon>Endopterygota</taxon>
        <taxon>Lepidoptera</taxon>
        <taxon>Glossata</taxon>
        <taxon>Ditrysia</taxon>
        <taxon>Papilionoidea</taxon>
        <taxon>Pieridae</taxon>
        <taxon>Pierinae</taxon>
        <taxon>Pieris</taxon>
    </lineage>
</organism>
<reference evidence="1" key="1">
    <citation type="submission" date="2021-02" db="EMBL/GenBank/DDBJ databases">
        <authorList>
            <person name="Steward A R."/>
        </authorList>
    </citation>
    <scope>NUCLEOTIDE SEQUENCE</scope>
</reference>
<name>A0A821LNN0_9NEOP</name>
<protein>
    <submittedName>
        <fullName evidence="1">Uncharacterized protein</fullName>
    </submittedName>
</protein>
<proteinExistence type="predicted"/>
<sequence>MCHSAAGAHDVIVKLHCDGDVSCFGVALNWNLMLTTTTCAQSCSSIFHNGQNYQIERTMHHPQGKMFSNVRHFKAPRRLALIKIKDGTLTSFVGLLSMDIESLVGTRVISTIAAKSAFKEKIVKYCIFGLKRTGRAYVCTEGDRKENCSLQGLPLFKDKRVIALSEKQNLCNIQRAYISVGSFIPWVNSVLKYSKMKPTYNKAKYHRKPILKQNITHSRFIVSRHKEHQKSQTSKEYNTEHQPILNQSGKTRKTPIRRVKIPKARKSRAVLMSRAATAYGRETTYTINACSRNIETLPRWLKNKNIKMSRGRNAKFTIANLPTTTAIVYSFKFTIPKGNGNMNVTNLLGASSKGECSIKRTTVKKIKRIRSKEKTVPCLALNTERLFRTTITSNKFLIIKNISNSFAPSHFSTITGPISSSTDMSKLDSNDYPLGTTPSTINNDYDSITSSASNIANGNTALPSKTVSRFQIVTTNALDWFKKRLDDRLKQGSPPVLVLTTSIVTKEFVDLT</sequence>
<evidence type="ECO:0000313" key="1">
    <source>
        <dbReference type="EMBL" id="CAF4753261.1"/>
    </source>
</evidence>
<evidence type="ECO:0000313" key="2">
    <source>
        <dbReference type="Proteomes" id="UP000663880"/>
    </source>
</evidence>